<dbReference type="Proteomes" id="UP001500755">
    <property type="component" value="Unassembled WGS sequence"/>
</dbReference>
<dbReference type="InterPro" id="IPR027268">
    <property type="entry name" value="Peptidase_M4/M1_CTD_sf"/>
</dbReference>
<name>A0ABN2TCY0_9MICO</name>
<dbReference type="CDD" id="cd09603">
    <property type="entry name" value="M1_APN_like"/>
    <property type="match status" value="1"/>
</dbReference>
<evidence type="ECO:0000256" key="8">
    <source>
        <dbReference type="ARBA" id="ARBA00022801"/>
    </source>
</evidence>
<dbReference type="PANTHER" id="PTHR11533">
    <property type="entry name" value="PROTEASE M1 ZINC METALLOPROTEASE"/>
    <property type="match status" value="1"/>
</dbReference>
<evidence type="ECO:0000259" key="13">
    <source>
        <dbReference type="Pfam" id="PF01433"/>
    </source>
</evidence>
<comment type="catalytic activity">
    <reaction evidence="1">
        <text>Release of an N-terminal amino acid, Xaa-|-Yaa- from a peptide, amide or arylamide. Xaa is preferably Ala, but may be most amino acids including Pro (slow action). When a terminal hydrophobic residue is followed by a prolyl residue, the two may be released as an intact Xaa-Pro dipeptide.</text>
        <dbReference type="EC" id="3.4.11.2"/>
    </reaction>
</comment>
<comment type="similarity">
    <text evidence="3">Belongs to the peptidase M1 family.</text>
</comment>
<keyword evidence="8" id="KW-0378">Hydrolase</keyword>
<comment type="cofactor">
    <cofactor evidence="2">
        <name>Zn(2+)</name>
        <dbReference type="ChEBI" id="CHEBI:29105"/>
    </cofactor>
</comment>
<dbReference type="EMBL" id="BAAANO010000013">
    <property type="protein sequence ID" value="GAA2005435.1"/>
    <property type="molecule type" value="Genomic_DNA"/>
</dbReference>
<evidence type="ECO:0000256" key="11">
    <source>
        <dbReference type="ARBA" id="ARBA00029811"/>
    </source>
</evidence>
<dbReference type="SUPFAM" id="SSF63737">
    <property type="entry name" value="Leukotriene A4 hydrolase N-terminal domain"/>
    <property type="match status" value="1"/>
</dbReference>
<dbReference type="EC" id="3.4.11.2" evidence="4"/>
<dbReference type="SUPFAM" id="SSF55486">
    <property type="entry name" value="Metalloproteases ('zincins'), catalytic domain"/>
    <property type="match status" value="1"/>
</dbReference>
<dbReference type="Pfam" id="PF01433">
    <property type="entry name" value="Peptidase_M1"/>
    <property type="match status" value="2"/>
</dbReference>
<dbReference type="InterPro" id="IPR045357">
    <property type="entry name" value="Aminopeptidase_N-like_N"/>
</dbReference>
<dbReference type="InterPro" id="IPR042097">
    <property type="entry name" value="Aminopeptidase_N-like_N_sf"/>
</dbReference>
<keyword evidence="10" id="KW-0482">Metalloprotease</keyword>
<dbReference type="InterPro" id="IPR050344">
    <property type="entry name" value="Peptidase_M1_aminopeptidases"/>
</dbReference>
<protein>
    <recommendedName>
        <fullName evidence="5">Aminopeptidase N</fullName>
        <ecNumber evidence="4">3.4.11.2</ecNumber>
    </recommendedName>
    <alternativeName>
        <fullName evidence="11">Alanine aminopeptidase</fullName>
    </alternativeName>
    <alternativeName>
        <fullName evidence="12">Lysyl aminopeptidase</fullName>
    </alternativeName>
</protein>
<evidence type="ECO:0000259" key="14">
    <source>
        <dbReference type="Pfam" id="PF17900"/>
    </source>
</evidence>
<gene>
    <name evidence="15" type="ORF">GCM10009755_13880</name>
</gene>
<evidence type="ECO:0000256" key="1">
    <source>
        <dbReference type="ARBA" id="ARBA00000098"/>
    </source>
</evidence>
<keyword evidence="6" id="KW-0645">Protease</keyword>
<evidence type="ECO:0000256" key="5">
    <source>
        <dbReference type="ARBA" id="ARBA00015611"/>
    </source>
</evidence>
<evidence type="ECO:0000256" key="9">
    <source>
        <dbReference type="ARBA" id="ARBA00022833"/>
    </source>
</evidence>
<evidence type="ECO:0000256" key="10">
    <source>
        <dbReference type="ARBA" id="ARBA00023049"/>
    </source>
</evidence>
<comment type="caution">
    <text evidence="15">The sequence shown here is derived from an EMBL/GenBank/DDBJ whole genome shotgun (WGS) entry which is preliminary data.</text>
</comment>
<feature type="domain" description="Aminopeptidase N-like N-terminal" evidence="14">
    <location>
        <begin position="22"/>
        <end position="192"/>
    </location>
</feature>
<organism evidence="15 16">
    <name type="scientific">Brevibacterium samyangense</name>
    <dbReference type="NCBI Taxonomy" id="366888"/>
    <lineage>
        <taxon>Bacteria</taxon>
        <taxon>Bacillati</taxon>
        <taxon>Actinomycetota</taxon>
        <taxon>Actinomycetes</taxon>
        <taxon>Micrococcales</taxon>
        <taxon>Brevibacteriaceae</taxon>
        <taxon>Brevibacterium</taxon>
    </lineage>
</organism>
<dbReference type="PANTHER" id="PTHR11533:SF297">
    <property type="entry name" value="AMINOPEPTIDASE N"/>
    <property type="match status" value="1"/>
</dbReference>
<keyword evidence="16" id="KW-1185">Reference proteome</keyword>
<evidence type="ECO:0000256" key="4">
    <source>
        <dbReference type="ARBA" id="ARBA00012564"/>
    </source>
</evidence>
<evidence type="ECO:0000256" key="2">
    <source>
        <dbReference type="ARBA" id="ARBA00001947"/>
    </source>
</evidence>
<dbReference type="Gene3D" id="2.60.40.1730">
    <property type="entry name" value="tricorn interacting facor f3 domain"/>
    <property type="match status" value="1"/>
</dbReference>
<keyword evidence="9" id="KW-0862">Zinc</keyword>
<dbReference type="InterPro" id="IPR014782">
    <property type="entry name" value="Peptidase_M1_dom"/>
</dbReference>
<keyword evidence="7" id="KW-0479">Metal-binding</keyword>
<sequence>MPTSTPLDPYTPQSGTTAFAVRHYDLHLDYKVLPNRLAGTATLTLEVREACRSLNFDLRGLRVSKVRVNGRRSRFKQTEAHLNVKPESAPEIGDVLEVAVEYAGNPAPAAGPWGDVGWEELENGVLVAGQPNGAATWFPCNDHPSDKATWHLKILVDTDYTAISNGVLLGTKRRAGRTLWEWRSTEPLATYLATVQIGQYRTDVVEPGTDRSGERYPESPVPLSAAVPAQLWDRASTHLGSQHGMMTFFSEVFGPFPFDRYSVVVTEDELEIPLESQPLSIFGPNHLTAQWSAQRLVAHEMAHQWFGNSLTPARWQDIWLNEGFACYAEWLWSEHAGEGTAEKRATEYRKRLTKAGSSKAEAAKVGSSKAERAGGGAAAGVGTYREDHGIGAPSGAVLADPGPDHMFDDWVYKKGALTLHALRGHTGDEAFFDLVRGWTAAHRHGSVTTEDFLTHVEESADRAAADLVRRWVYEPGLPD</sequence>
<feature type="domain" description="Peptidase M1 membrane alanine aminopeptidase" evidence="13">
    <location>
        <begin position="241"/>
        <end position="342"/>
    </location>
</feature>
<evidence type="ECO:0000313" key="15">
    <source>
        <dbReference type="EMBL" id="GAA2005435.1"/>
    </source>
</evidence>
<feature type="domain" description="Peptidase M1 membrane alanine aminopeptidase" evidence="13">
    <location>
        <begin position="403"/>
        <end position="471"/>
    </location>
</feature>
<proteinExistence type="inferred from homology"/>
<dbReference type="RefSeq" id="WP_344308235.1">
    <property type="nucleotide sequence ID" value="NZ_BAAANO010000013.1"/>
</dbReference>
<evidence type="ECO:0000313" key="16">
    <source>
        <dbReference type="Proteomes" id="UP001500755"/>
    </source>
</evidence>
<dbReference type="PRINTS" id="PR00756">
    <property type="entry name" value="ALADIPTASE"/>
</dbReference>
<evidence type="ECO:0000256" key="7">
    <source>
        <dbReference type="ARBA" id="ARBA00022723"/>
    </source>
</evidence>
<dbReference type="InterPro" id="IPR001930">
    <property type="entry name" value="Peptidase_M1"/>
</dbReference>
<evidence type="ECO:0000256" key="3">
    <source>
        <dbReference type="ARBA" id="ARBA00010136"/>
    </source>
</evidence>
<evidence type="ECO:0000256" key="12">
    <source>
        <dbReference type="ARBA" id="ARBA00031533"/>
    </source>
</evidence>
<accession>A0ABN2TCY0</accession>
<dbReference type="Pfam" id="PF17900">
    <property type="entry name" value="Peptidase_M1_N"/>
    <property type="match status" value="1"/>
</dbReference>
<evidence type="ECO:0000256" key="6">
    <source>
        <dbReference type="ARBA" id="ARBA00022670"/>
    </source>
</evidence>
<dbReference type="Gene3D" id="1.10.390.10">
    <property type="entry name" value="Neutral Protease Domain 2"/>
    <property type="match status" value="1"/>
</dbReference>
<reference evidence="15 16" key="1">
    <citation type="journal article" date="2019" name="Int. J. Syst. Evol. Microbiol.">
        <title>The Global Catalogue of Microorganisms (GCM) 10K type strain sequencing project: providing services to taxonomists for standard genome sequencing and annotation.</title>
        <authorList>
            <consortium name="The Broad Institute Genomics Platform"/>
            <consortium name="The Broad Institute Genome Sequencing Center for Infectious Disease"/>
            <person name="Wu L."/>
            <person name="Ma J."/>
        </authorList>
    </citation>
    <scope>NUCLEOTIDE SEQUENCE [LARGE SCALE GENOMIC DNA]</scope>
    <source>
        <strain evidence="15 16">JCM 14546</strain>
    </source>
</reference>